<sequence>MGSAVRSSTVLLDLPDFTHLCCVTLTLREEEKEPRSEQMKICRELVLLHTDVLASAAPESFTEITVVMALQLFHTGVIQMFGKRRRLMVSVTASSSRNISAYLHLLLGPPQRVSPAVLQACLSFSVTTRLSPSWNKAGLFLVSGKDFVSERGKMDAVRVEWNASEDQLCISVEANTIRAPPPTLEDLDLAPCVLRRFWSHPDSFLELPPAGRVWCHVLPSMKKGQIIRISHKLPQDGPFRTYGDLQNHWMSLYGYTLPELPEEELVYCSIYFRLVGERLFTYPLSCIRLQQVQRCPRRDQQGALSAFLSDVRTSLHNVCGFPTCLSRKRSRCTDAVSTPVQVLGDDINTAATSCRSPPLPQVPNVPHQLPTMPHFASQHSTQGSSQQERAQRLQDCGFRTGLSHGSASSSSSSEQSTPPKLVPIFTKRRPSRQASLALLRLRRQKERLPGASGETSHLTPMTFPAHNLVRAPPGQPRLWAPPAAKFRCPLKTTTEQSSEAIPKHRTSSDSSSQVTSAGPDVERRTSGSSGILVQTQELSSLEEKTAQMDPAVGICWRYQNILNLQQSSGRLLLATKSSRSYQISRLVEKKLHCLHW</sequence>
<comment type="caution">
    <text evidence="3">The sequence shown here is derived from an EMBL/GenBank/DDBJ whole genome shotgun (WGS) entry which is preliminary data.</text>
</comment>
<feature type="region of interest" description="Disordered" evidence="1">
    <location>
        <begin position="399"/>
        <end position="423"/>
    </location>
</feature>
<dbReference type="PANTHER" id="PTHR28495:SF1">
    <property type="entry name" value="GENE, 17266-RELATED"/>
    <property type="match status" value="1"/>
</dbReference>
<organism evidence="3 4">
    <name type="scientific">Takifugu flavidus</name>
    <name type="common">sansaifugu</name>
    <dbReference type="NCBI Taxonomy" id="433684"/>
    <lineage>
        <taxon>Eukaryota</taxon>
        <taxon>Metazoa</taxon>
        <taxon>Chordata</taxon>
        <taxon>Craniata</taxon>
        <taxon>Vertebrata</taxon>
        <taxon>Euteleostomi</taxon>
        <taxon>Actinopterygii</taxon>
        <taxon>Neopterygii</taxon>
        <taxon>Teleostei</taxon>
        <taxon>Neoteleostei</taxon>
        <taxon>Acanthomorphata</taxon>
        <taxon>Eupercaria</taxon>
        <taxon>Tetraodontiformes</taxon>
        <taxon>Tetradontoidea</taxon>
        <taxon>Tetraodontidae</taxon>
        <taxon>Takifugu</taxon>
    </lineage>
</organism>
<evidence type="ECO:0000259" key="2">
    <source>
        <dbReference type="Pfam" id="PF15813"/>
    </source>
</evidence>
<gene>
    <name evidence="3" type="ORF">D4764_17G0000750</name>
</gene>
<feature type="compositionally biased region" description="Polar residues" evidence="1">
    <location>
        <begin position="377"/>
        <end position="388"/>
    </location>
</feature>
<evidence type="ECO:0000256" key="1">
    <source>
        <dbReference type="SAM" id="MobiDB-lite"/>
    </source>
</evidence>
<accession>A0A5C6NSU7</accession>
<dbReference type="Pfam" id="PF15813">
    <property type="entry name" value="DUF4708"/>
    <property type="match status" value="1"/>
</dbReference>
<name>A0A5C6NSU7_9TELE</name>
<feature type="compositionally biased region" description="Low complexity" evidence="1">
    <location>
        <begin position="403"/>
        <end position="416"/>
    </location>
</feature>
<feature type="domain" description="DUF4708" evidence="2">
    <location>
        <begin position="10"/>
        <end position="296"/>
    </location>
</feature>
<dbReference type="EMBL" id="RHFK02000009">
    <property type="protein sequence ID" value="TWW70592.1"/>
    <property type="molecule type" value="Genomic_DNA"/>
</dbReference>
<dbReference type="PANTHER" id="PTHR28495">
    <property type="entry name" value="HYPOTHETICAL PROTEIN LOC100359752"/>
    <property type="match status" value="1"/>
</dbReference>
<reference evidence="3 4" key="1">
    <citation type="submission" date="2019-04" db="EMBL/GenBank/DDBJ databases">
        <title>Chromosome genome assembly for Takifugu flavidus.</title>
        <authorList>
            <person name="Xiao S."/>
        </authorList>
    </citation>
    <scope>NUCLEOTIDE SEQUENCE [LARGE SCALE GENOMIC DNA]</scope>
    <source>
        <strain evidence="3">HTHZ2018</strain>
        <tissue evidence="3">Muscle</tissue>
    </source>
</reference>
<dbReference type="AlphaFoldDB" id="A0A5C6NSU7"/>
<evidence type="ECO:0000313" key="4">
    <source>
        <dbReference type="Proteomes" id="UP000324091"/>
    </source>
</evidence>
<feature type="region of interest" description="Disordered" evidence="1">
    <location>
        <begin position="372"/>
        <end position="391"/>
    </location>
</feature>
<evidence type="ECO:0000313" key="3">
    <source>
        <dbReference type="EMBL" id="TWW70592.1"/>
    </source>
</evidence>
<proteinExistence type="predicted"/>
<dbReference type="InterPro" id="IPR031643">
    <property type="entry name" value="DUF4708"/>
</dbReference>
<protein>
    <recommendedName>
        <fullName evidence="2">DUF4708 domain-containing protein</fullName>
    </recommendedName>
</protein>
<keyword evidence="4" id="KW-1185">Reference proteome</keyword>
<dbReference type="Proteomes" id="UP000324091">
    <property type="component" value="Chromosome 17"/>
</dbReference>
<feature type="region of interest" description="Disordered" evidence="1">
    <location>
        <begin position="492"/>
        <end position="529"/>
    </location>
</feature>